<dbReference type="EMBL" id="JTDW01000005">
    <property type="protein sequence ID" value="KJD35640.1"/>
    <property type="molecule type" value="Genomic_DNA"/>
</dbReference>
<dbReference type="STRING" id="1435349.PW52_07785"/>
<dbReference type="Pfam" id="PF03060">
    <property type="entry name" value="NMO"/>
    <property type="match status" value="1"/>
</dbReference>
<proteinExistence type="predicted"/>
<comment type="caution">
    <text evidence="4">The sequence shown here is derived from an EMBL/GenBank/DDBJ whole genome shotgun (WGS) entry which is preliminary data.</text>
</comment>
<dbReference type="SUPFAM" id="SSF51412">
    <property type="entry name" value="Inosine monophosphate dehydrogenase (IMPDH)"/>
    <property type="match status" value="1"/>
</dbReference>
<keyword evidence="1" id="KW-0285">Flavoprotein</keyword>
<dbReference type="InterPro" id="IPR004136">
    <property type="entry name" value="NMO"/>
</dbReference>
<dbReference type="Proteomes" id="UP000032578">
    <property type="component" value="Unassembled WGS sequence"/>
</dbReference>
<evidence type="ECO:0000256" key="3">
    <source>
        <dbReference type="ARBA" id="ARBA00023002"/>
    </source>
</evidence>
<organism evidence="4 5">
    <name type="scientific">Neotamlana sedimentorum</name>
    <dbReference type="NCBI Taxonomy" id="1435349"/>
    <lineage>
        <taxon>Bacteria</taxon>
        <taxon>Pseudomonadati</taxon>
        <taxon>Bacteroidota</taxon>
        <taxon>Flavobacteriia</taxon>
        <taxon>Flavobacteriales</taxon>
        <taxon>Flavobacteriaceae</taxon>
        <taxon>Neotamlana</taxon>
    </lineage>
</organism>
<protein>
    <submittedName>
        <fullName evidence="4">Uncharacterized protein</fullName>
    </submittedName>
</protein>
<sequence>MSKTTNKEQTKFYYPSETTKKLTKLLDIKYPIIQAPTGGTINSSFSASVANTGCLGALPLSWSDPEEAIKQIKEVKTKTKNAFFANFVLNFEPKAFDVAIESGVSIIQFSWGMPTKEMVSKMKAAKVVLGIQVTSEASAKSAIDLGADYLVCQGTEAGGHVHASRPLTQALERVLKIAGNVPVVASGGIATGHKMREYLQMGAAGVVMGTRFVATIESRGHDIYKESLINAKAEDTVFTTCMNKGWNNTTHRILRNSTFNMWESVGCPISGNRPGEIDIVATNGQDASIQRYSISVPQAQFEGNIEALANYAGNGVSDIHDIPTVAELIERIWKEFLNK</sequence>
<accession>A0A0D7W916</accession>
<dbReference type="AlphaFoldDB" id="A0A0D7W916"/>
<dbReference type="GO" id="GO:0018580">
    <property type="term" value="F:nitronate monooxygenase activity"/>
    <property type="evidence" value="ECO:0007669"/>
    <property type="project" value="InterPro"/>
</dbReference>
<evidence type="ECO:0000313" key="5">
    <source>
        <dbReference type="Proteomes" id="UP000032578"/>
    </source>
</evidence>
<name>A0A0D7W916_9FLAO</name>
<dbReference type="PANTHER" id="PTHR32332:SF20">
    <property type="entry name" value="2-NITROPROPANE DIOXYGENASE-LIKE PROTEIN"/>
    <property type="match status" value="1"/>
</dbReference>
<reference evidence="4 5" key="1">
    <citation type="submission" date="2014-11" db="EMBL/GenBank/DDBJ databases">
        <title>Tamlana sedimentorum sp. nov., isolated from shallow sand sediments of the Sea of Japan.</title>
        <authorList>
            <person name="Romanenko L.A."/>
        </authorList>
    </citation>
    <scope>NUCLEOTIDE SEQUENCE [LARGE SCALE GENOMIC DNA]</scope>
    <source>
        <strain evidence="4 5">JCM 19808</strain>
    </source>
</reference>
<keyword evidence="2" id="KW-0288">FMN</keyword>
<gene>
    <name evidence="4" type="ORF">PW52_07785</name>
</gene>
<dbReference type="PATRIC" id="fig|1435349.4.peg.2540"/>
<keyword evidence="3" id="KW-0560">Oxidoreductase</keyword>
<evidence type="ECO:0000313" key="4">
    <source>
        <dbReference type="EMBL" id="KJD35640.1"/>
    </source>
</evidence>
<evidence type="ECO:0000256" key="1">
    <source>
        <dbReference type="ARBA" id="ARBA00022630"/>
    </source>
</evidence>
<dbReference type="PANTHER" id="PTHR32332">
    <property type="entry name" value="2-NITROPROPANE DIOXYGENASE"/>
    <property type="match status" value="1"/>
</dbReference>
<dbReference type="Gene3D" id="3.20.20.70">
    <property type="entry name" value="Aldolase class I"/>
    <property type="match status" value="1"/>
</dbReference>
<dbReference type="InterPro" id="IPR013785">
    <property type="entry name" value="Aldolase_TIM"/>
</dbReference>
<dbReference type="CDD" id="cd04730">
    <property type="entry name" value="NPD_like"/>
    <property type="match status" value="1"/>
</dbReference>
<evidence type="ECO:0000256" key="2">
    <source>
        <dbReference type="ARBA" id="ARBA00022643"/>
    </source>
</evidence>
<keyword evidence="5" id="KW-1185">Reference proteome</keyword>